<dbReference type="KEGG" id="nkf:Nkreftii_002463"/>
<gene>
    <name evidence="1" type="ORF">Nkreftii_002463</name>
</gene>
<dbReference type="AlphaFoldDB" id="A0A7S8FF75"/>
<accession>A0A7S8FF75</accession>
<sequence>MDYTTSPVISRIVWCRRQRAKACTEAELEAWRAEEKGLRDAVLHRDHVNTYRHGPTFILERYVLGFQDAKALIRAARATRFGQSSRNRTYSHNRFQSESCLHYPIHSHTLSWFFHNSSRC</sequence>
<protein>
    <submittedName>
        <fullName evidence="1">Uncharacterized protein</fullName>
    </submittedName>
</protein>
<evidence type="ECO:0000313" key="2">
    <source>
        <dbReference type="Proteomes" id="UP000593737"/>
    </source>
</evidence>
<proteinExistence type="predicted"/>
<organism evidence="1 2">
    <name type="scientific">Candidatus Nitrospira kreftii</name>
    <dbReference type="NCBI Taxonomy" id="2652173"/>
    <lineage>
        <taxon>Bacteria</taxon>
        <taxon>Pseudomonadati</taxon>
        <taxon>Nitrospirota</taxon>
        <taxon>Nitrospiria</taxon>
        <taxon>Nitrospirales</taxon>
        <taxon>Nitrospiraceae</taxon>
        <taxon>Nitrospira</taxon>
    </lineage>
</organism>
<evidence type="ECO:0000313" key="1">
    <source>
        <dbReference type="EMBL" id="QPD04689.1"/>
    </source>
</evidence>
<name>A0A7S8FF75_9BACT</name>
<reference evidence="1 2" key="1">
    <citation type="journal article" date="2020" name="ISME J.">
        <title>Enrichment and physiological characterization of a novel comammox Nitrospira indicates ammonium inhibition of complete nitrification.</title>
        <authorList>
            <person name="Sakoula D."/>
            <person name="Koch H."/>
            <person name="Frank J."/>
            <person name="Jetten M.S.M."/>
            <person name="van Kessel M.A.H.J."/>
            <person name="Lucker S."/>
        </authorList>
    </citation>
    <scope>NUCLEOTIDE SEQUENCE [LARGE SCALE GENOMIC DNA]</scope>
    <source>
        <strain evidence="1">Comreactor17</strain>
    </source>
</reference>
<dbReference type="EMBL" id="CP047423">
    <property type="protein sequence ID" value="QPD04689.1"/>
    <property type="molecule type" value="Genomic_DNA"/>
</dbReference>
<dbReference type="Proteomes" id="UP000593737">
    <property type="component" value="Chromosome"/>
</dbReference>